<evidence type="ECO:0000313" key="1">
    <source>
        <dbReference type="EMBL" id="AII87891.1"/>
    </source>
</evidence>
<dbReference type="KEGG" id="ptp:RCA23_c23680"/>
<protein>
    <submittedName>
        <fullName evidence="1">Terminase, large subunit</fullName>
    </submittedName>
</protein>
<organism evidence="1 2">
    <name type="scientific">Planktomarina temperata RCA23</name>
    <dbReference type="NCBI Taxonomy" id="666509"/>
    <lineage>
        <taxon>Bacteria</taxon>
        <taxon>Pseudomonadati</taxon>
        <taxon>Pseudomonadota</taxon>
        <taxon>Alphaproteobacteria</taxon>
        <taxon>Rhodobacterales</taxon>
        <taxon>Paracoccaceae</taxon>
        <taxon>Planktomarina</taxon>
    </lineage>
</organism>
<dbReference type="EMBL" id="CP003984">
    <property type="protein sequence ID" value="AII87891.1"/>
    <property type="molecule type" value="Genomic_DNA"/>
</dbReference>
<sequence>MTHNISQRTLDALLRRSPSLFFTHLFPKIDTVRDFECSWHLHAISQHLLEMYHGTCLRLIVNAPPRSLKTSLANTYFIPWLLGQDPTTKVMVVTYGDDLSSTLAKATKKVFLHREYKRIFPHTVLENDNMQATRLRTSQGGHVIFTSLHGVMTGLGADWIILDDPLQAAHMRSETRQDDVIQVFKQSISTRLNTPKDGKILLVQQRISPNDLCGALTDVPAHPWKVLCLPARFDEPAQFYLGFSKWKDVAAGDLLTPARMPEAFLNEKKAEMGDAAYYAQYLQKPLHESDCPIDFKKIKHISREEFDEISLAPTIYQSWDTALSDKPSADYSAVTTWAKFEDGRYVLLDAARYRVTSEKLQSIIVQKALAHSARFVCIEKANHAADLIRMVAPEMPDGCIVRSVPTGGTSKMQRLEAQLHKINTGKVFFLSDEPNLELVNNELRQFPNGRYDDLVDSFSQALAQMGTGSGVPVWHIS</sequence>
<reference evidence="1 2" key="1">
    <citation type="journal article" date="2014" name="ISME J.">
        <title>Adaptation of an abundant Roseobacter RCA organism to pelagic systems revealed by genomic and transcriptomic analyses.</title>
        <authorList>
            <person name="Voget S."/>
            <person name="Wemheuer B."/>
            <person name="Brinkhoff T."/>
            <person name="Vollmers J."/>
            <person name="Dietrich S."/>
            <person name="Giebel H.A."/>
            <person name="Beardsley C."/>
            <person name="Sardemann C."/>
            <person name="Bakenhus I."/>
            <person name="Billerbeck S."/>
            <person name="Daniel R."/>
            <person name="Simon M."/>
        </authorList>
    </citation>
    <scope>NUCLEOTIDE SEQUENCE [LARGE SCALE GENOMIC DNA]</scope>
    <source>
        <strain evidence="1 2">RCA23</strain>
    </source>
</reference>
<keyword evidence="2" id="KW-1185">Reference proteome</keyword>
<evidence type="ECO:0000313" key="2">
    <source>
        <dbReference type="Proteomes" id="UP000028680"/>
    </source>
</evidence>
<dbReference type="Proteomes" id="UP000028680">
    <property type="component" value="Chromosome"/>
</dbReference>
<dbReference type="AlphaFoldDB" id="A0AAN0RKE3"/>
<dbReference type="InterPro" id="IPR006517">
    <property type="entry name" value="Phage_terminase_lsu-like_C"/>
</dbReference>
<dbReference type="NCBIfam" id="TIGR01630">
    <property type="entry name" value="psiM2_ORF9"/>
    <property type="match status" value="1"/>
</dbReference>
<gene>
    <name evidence="1" type="ORF">RCA23_c23680</name>
</gene>
<accession>A0AAN0RKE3</accession>
<name>A0AAN0RKE3_9RHOB</name>
<proteinExistence type="predicted"/>
<dbReference type="Gene3D" id="3.30.420.240">
    <property type="match status" value="1"/>
</dbReference>